<accession>A0A1M6V401</accession>
<feature type="chain" id="PRO_5012748478" evidence="1">
    <location>
        <begin position="22"/>
        <end position="460"/>
    </location>
</feature>
<protein>
    <submittedName>
        <fullName evidence="2">Uncharacterized protein</fullName>
    </submittedName>
</protein>
<sequence>MKKLTLSIVIALSAFCGKAEAQVGINTASPASSLDITAKNPTGTTSIVEGVLMPRVDRQRAQSMTAIPTSTLLYVNNVATGTQTGTAVNIDAVGYYYFDGATWVKLYNPNSTPFGLGNIYTTDGTLSGNRIVTQGTNTITFTGTAVNAFSVAGSNFSVDGTNNRVGIGTATPLSKFHVNGGESRFSNTTSAWALGPTTGGTTGSLNSFEVVDRVNNIRRMVFNDNGDVSLGGTIVNNAAGGVVSIRSGNVGVGTATPQKQLHVTGALQVTNELNVGGSASTAGSAGASGEVLVSGGTGAAPSWQPLAAVSGTIAAVYYVQGTTAATINAGATADVPGVTLTVAVPAGRTQTFLFNILGYALGLPVDGVARQGAFSLLQNGVKVSSAYTSMVGVGGGLNNLPVPVTFLKSITLTAGTYTFKVQYSSWSGNQTVNYNPTNYAGYNGDTEAMLTKMQVMVENN</sequence>
<reference evidence="3" key="1">
    <citation type="submission" date="2016-11" db="EMBL/GenBank/DDBJ databases">
        <authorList>
            <person name="Varghese N."/>
            <person name="Submissions S."/>
        </authorList>
    </citation>
    <scope>NUCLEOTIDE SEQUENCE [LARGE SCALE GENOMIC DNA]</scope>
    <source>
        <strain evidence="3">DSM 26899</strain>
    </source>
</reference>
<dbReference type="STRING" id="1302687.SAMN05444267_1007132"/>
<proteinExistence type="predicted"/>
<organism evidence="2 3">
    <name type="scientific">Chryseobacterium polytrichastri</name>
    <dbReference type="NCBI Taxonomy" id="1302687"/>
    <lineage>
        <taxon>Bacteria</taxon>
        <taxon>Pseudomonadati</taxon>
        <taxon>Bacteroidota</taxon>
        <taxon>Flavobacteriia</taxon>
        <taxon>Flavobacteriales</taxon>
        <taxon>Weeksellaceae</taxon>
        <taxon>Chryseobacterium group</taxon>
        <taxon>Chryseobacterium</taxon>
    </lineage>
</organism>
<dbReference type="OrthoDB" id="1274677at2"/>
<evidence type="ECO:0000256" key="1">
    <source>
        <dbReference type="SAM" id="SignalP"/>
    </source>
</evidence>
<dbReference type="Proteomes" id="UP000184364">
    <property type="component" value="Unassembled WGS sequence"/>
</dbReference>
<name>A0A1M6V401_9FLAO</name>
<evidence type="ECO:0000313" key="3">
    <source>
        <dbReference type="Proteomes" id="UP000184364"/>
    </source>
</evidence>
<dbReference type="EMBL" id="FRAV01000007">
    <property type="protein sequence ID" value="SHK76173.1"/>
    <property type="molecule type" value="Genomic_DNA"/>
</dbReference>
<dbReference type="AlphaFoldDB" id="A0A1M6V401"/>
<gene>
    <name evidence="2" type="ORF">SAMN05444267_1007132</name>
</gene>
<keyword evidence="3" id="KW-1185">Reference proteome</keyword>
<feature type="signal peptide" evidence="1">
    <location>
        <begin position="1"/>
        <end position="21"/>
    </location>
</feature>
<dbReference type="RefSeq" id="WP_073291954.1">
    <property type="nucleotide sequence ID" value="NZ_FRAV01000007.1"/>
</dbReference>
<evidence type="ECO:0000313" key="2">
    <source>
        <dbReference type="EMBL" id="SHK76173.1"/>
    </source>
</evidence>
<keyword evidence="1" id="KW-0732">Signal</keyword>